<dbReference type="Gene3D" id="2.40.128.520">
    <property type="match status" value="1"/>
</dbReference>
<dbReference type="PANTHER" id="PTHR36919:SF2">
    <property type="entry name" value="BLL6627 PROTEIN"/>
    <property type="match status" value="1"/>
</dbReference>
<evidence type="ECO:0000313" key="2">
    <source>
        <dbReference type="Proteomes" id="UP000188604"/>
    </source>
</evidence>
<dbReference type="STRING" id="320497.A0U93_02665"/>
<dbReference type="Pfam" id="PF09917">
    <property type="entry name" value="DUF2147"/>
    <property type="match status" value="1"/>
</dbReference>
<dbReference type="AlphaFoldDB" id="A0A1U9KMM0"/>
<dbReference type="RefSeq" id="WP_077805994.1">
    <property type="nucleotide sequence ID" value="NZ_BJXS01000004.1"/>
</dbReference>
<evidence type="ECO:0000313" key="1">
    <source>
        <dbReference type="EMBL" id="AQS87025.1"/>
    </source>
</evidence>
<organism evidence="1 2">
    <name type="scientific">Neoasaia chiangmaiensis</name>
    <dbReference type="NCBI Taxonomy" id="320497"/>
    <lineage>
        <taxon>Bacteria</taxon>
        <taxon>Pseudomonadati</taxon>
        <taxon>Pseudomonadota</taxon>
        <taxon>Alphaproteobacteria</taxon>
        <taxon>Acetobacterales</taxon>
        <taxon>Acetobacteraceae</taxon>
        <taxon>Neoasaia</taxon>
    </lineage>
</organism>
<accession>A0A1U9KMM0</accession>
<gene>
    <name evidence="1" type="ORF">A0U93_02665</name>
</gene>
<dbReference type="Proteomes" id="UP000188604">
    <property type="component" value="Chromosome"/>
</dbReference>
<reference evidence="1 2" key="1">
    <citation type="submission" date="2016-03" db="EMBL/GenBank/DDBJ databases">
        <title>Acetic acid bacteria sequencing.</title>
        <authorList>
            <person name="Brandt J."/>
            <person name="Jakob F."/>
            <person name="Vogel R.F."/>
        </authorList>
    </citation>
    <scope>NUCLEOTIDE SEQUENCE [LARGE SCALE GENOMIC DNA]</scope>
    <source>
        <strain evidence="1 2">NBRC 101099</strain>
    </source>
</reference>
<dbReference type="EMBL" id="CP014691">
    <property type="protein sequence ID" value="AQS87025.1"/>
    <property type="molecule type" value="Genomic_DNA"/>
</dbReference>
<protein>
    <submittedName>
        <fullName evidence="1">Uncharacterized protein</fullName>
    </submittedName>
</protein>
<dbReference type="KEGG" id="nch:A0U93_02665"/>
<dbReference type="InterPro" id="IPR019223">
    <property type="entry name" value="DUF2147"/>
</dbReference>
<name>A0A1U9KMM0_9PROT</name>
<dbReference type="PANTHER" id="PTHR36919">
    <property type="entry name" value="BLR1215 PROTEIN"/>
    <property type="match status" value="1"/>
</dbReference>
<proteinExistence type="predicted"/>
<sequence length="161" mass="17765">MDKAIWRSLRKIRQLAFLVSSCVALCIAAPAFSQTASSPPLAEDGLWLSQEHDGVFRIGHCGDTLCGRLIGMKYEGDPPKDVWGHPQCGLLMLTGFKPGEDQRWTGHILDPESGHVYDAKIWSPIPDVLKLRGFVLGISLFGETQTWTRYRGAIGADCKLP</sequence>
<dbReference type="OrthoDB" id="9811671at2"/>
<keyword evidence="2" id="KW-1185">Reference proteome</keyword>